<accession>A0A0J7KHI3</accession>
<keyword evidence="1" id="KW-0732">Signal</keyword>
<sequence length="109" mass="13603">MFCPVWKETCRPALVLWLWLRLQHTVWEVLHEQLLYPYKRQKVQRFNPADYSHRQEFVQWFLRKIRRNPDFSKFILFTNETLIIREVLFNYHKIHVWADENSHAVGNYQ</sequence>
<evidence type="ECO:0000313" key="3">
    <source>
        <dbReference type="Proteomes" id="UP000036403"/>
    </source>
</evidence>
<proteinExistence type="predicted"/>
<dbReference type="Proteomes" id="UP000036403">
    <property type="component" value="Unassembled WGS sequence"/>
</dbReference>
<organism evidence="2 3">
    <name type="scientific">Lasius niger</name>
    <name type="common">Black garden ant</name>
    <dbReference type="NCBI Taxonomy" id="67767"/>
    <lineage>
        <taxon>Eukaryota</taxon>
        <taxon>Metazoa</taxon>
        <taxon>Ecdysozoa</taxon>
        <taxon>Arthropoda</taxon>
        <taxon>Hexapoda</taxon>
        <taxon>Insecta</taxon>
        <taxon>Pterygota</taxon>
        <taxon>Neoptera</taxon>
        <taxon>Endopterygota</taxon>
        <taxon>Hymenoptera</taxon>
        <taxon>Apocrita</taxon>
        <taxon>Aculeata</taxon>
        <taxon>Formicoidea</taxon>
        <taxon>Formicidae</taxon>
        <taxon>Formicinae</taxon>
        <taxon>Lasius</taxon>
        <taxon>Lasius</taxon>
    </lineage>
</organism>
<feature type="signal peptide" evidence="1">
    <location>
        <begin position="1"/>
        <end position="28"/>
    </location>
</feature>
<dbReference type="PANTHER" id="PTHR47326:SF1">
    <property type="entry name" value="HTH PSQ-TYPE DOMAIN-CONTAINING PROTEIN"/>
    <property type="match status" value="1"/>
</dbReference>
<evidence type="ECO:0000256" key="1">
    <source>
        <dbReference type="SAM" id="SignalP"/>
    </source>
</evidence>
<dbReference type="PANTHER" id="PTHR47326">
    <property type="entry name" value="TRANSPOSABLE ELEMENT TC3 TRANSPOSASE-LIKE PROTEIN"/>
    <property type="match status" value="1"/>
</dbReference>
<name>A0A0J7KHI3_LASNI</name>
<evidence type="ECO:0000313" key="2">
    <source>
        <dbReference type="EMBL" id="KMQ89913.1"/>
    </source>
</evidence>
<reference evidence="2 3" key="1">
    <citation type="submission" date="2015-04" db="EMBL/GenBank/DDBJ databases">
        <title>Lasius niger genome sequencing.</title>
        <authorList>
            <person name="Konorov E.A."/>
            <person name="Nikitin M.A."/>
            <person name="Kirill M.V."/>
            <person name="Chang P."/>
        </authorList>
    </citation>
    <scope>NUCLEOTIDE SEQUENCE [LARGE SCALE GENOMIC DNA]</scope>
    <source>
        <tissue evidence="2">Whole</tissue>
    </source>
</reference>
<dbReference type="OrthoDB" id="6757697at2759"/>
<dbReference type="EMBL" id="LBMM01007244">
    <property type="protein sequence ID" value="KMQ89913.1"/>
    <property type="molecule type" value="Genomic_DNA"/>
</dbReference>
<comment type="caution">
    <text evidence="2">The sequence shown here is derived from an EMBL/GenBank/DDBJ whole genome shotgun (WGS) entry which is preliminary data.</text>
</comment>
<gene>
    <name evidence="2" type="ORF">RF55_10391</name>
</gene>
<dbReference type="PaxDb" id="67767-A0A0J7KHI3"/>
<dbReference type="AlphaFoldDB" id="A0A0J7KHI3"/>
<protein>
    <submittedName>
        <fullName evidence="2">Uncharacterized protein</fullName>
    </submittedName>
</protein>
<keyword evidence="3" id="KW-1185">Reference proteome</keyword>
<feature type="chain" id="PRO_5005290250" evidence="1">
    <location>
        <begin position="29"/>
        <end position="109"/>
    </location>
</feature>